<gene>
    <name evidence="1" type="ORF">MM415B01315_0027</name>
</gene>
<dbReference type="EMBL" id="MT141364">
    <property type="protein sequence ID" value="QJA59318.1"/>
    <property type="molecule type" value="Genomic_DNA"/>
</dbReference>
<sequence length="91" mass="10509">MIDLIILDLQDMIQELKNIKCSTCLHWKVFQSNQQWGTCSAIRYPHDCVGEDYASMSAEIYPQEAADCLNSIGFETSREFNCKLWSKKLNV</sequence>
<protein>
    <submittedName>
        <fullName evidence="1">Uncharacterized protein</fullName>
    </submittedName>
</protein>
<dbReference type="AlphaFoldDB" id="A0A6M3IPV6"/>
<organism evidence="1">
    <name type="scientific">viral metagenome</name>
    <dbReference type="NCBI Taxonomy" id="1070528"/>
    <lineage>
        <taxon>unclassified sequences</taxon>
        <taxon>metagenomes</taxon>
        <taxon>organismal metagenomes</taxon>
    </lineage>
</organism>
<reference evidence="1" key="1">
    <citation type="submission" date="2020-03" db="EMBL/GenBank/DDBJ databases">
        <title>The deep terrestrial virosphere.</title>
        <authorList>
            <person name="Holmfeldt K."/>
            <person name="Nilsson E."/>
            <person name="Simone D."/>
            <person name="Lopez-Fernandez M."/>
            <person name="Wu X."/>
            <person name="de Brujin I."/>
            <person name="Lundin D."/>
            <person name="Andersson A."/>
            <person name="Bertilsson S."/>
            <person name="Dopson M."/>
        </authorList>
    </citation>
    <scope>NUCLEOTIDE SEQUENCE</scope>
    <source>
        <strain evidence="1">MM415B01315</strain>
    </source>
</reference>
<proteinExistence type="predicted"/>
<evidence type="ECO:0000313" key="1">
    <source>
        <dbReference type="EMBL" id="QJA59318.1"/>
    </source>
</evidence>
<accession>A0A6M3IPV6</accession>
<name>A0A6M3IPV6_9ZZZZ</name>